<evidence type="ECO:0000256" key="1">
    <source>
        <dbReference type="ARBA" id="ARBA00022723"/>
    </source>
</evidence>
<dbReference type="SUPFAM" id="SSF144232">
    <property type="entry name" value="HIT/MYND zinc finger-like"/>
    <property type="match status" value="1"/>
</dbReference>
<dbReference type="AlphaFoldDB" id="A0A9N8E6N6"/>
<proteinExistence type="predicted"/>
<keyword evidence="2" id="KW-0863">Zinc-finger</keyword>
<dbReference type="OrthoDB" id="432970at2759"/>
<dbReference type="GO" id="GO:0008270">
    <property type="term" value="F:zinc ion binding"/>
    <property type="evidence" value="ECO:0007669"/>
    <property type="project" value="UniProtKB-KW"/>
</dbReference>
<dbReference type="Gene3D" id="6.10.140.2220">
    <property type="match status" value="1"/>
</dbReference>
<name>A0A9N8E6N6_9STRA</name>
<evidence type="ECO:0000256" key="2">
    <source>
        <dbReference type="ARBA" id="ARBA00022771"/>
    </source>
</evidence>
<accession>A0A9N8E6N6</accession>
<organism evidence="5 6">
    <name type="scientific">Seminavis robusta</name>
    <dbReference type="NCBI Taxonomy" id="568900"/>
    <lineage>
        <taxon>Eukaryota</taxon>
        <taxon>Sar</taxon>
        <taxon>Stramenopiles</taxon>
        <taxon>Ochrophyta</taxon>
        <taxon>Bacillariophyta</taxon>
        <taxon>Bacillariophyceae</taxon>
        <taxon>Bacillariophycidae</taxon>
        <taxon>Naviculales</taxon>
        <taxon>Naviculaceae</taxon>
        <taxon>Seminavis</taxon>
    </lineage>
</organism>
<keyword evidence="6" id="KW-1185">Reference proteome</keyword>
<dbReference type="Proteomes" id="UP001153069">
    <property type="component" value="Unassembled WGS sequence"/>
</dbReference>
<protein>
    <recommendedName>
        <fullName evidence="4">MYND-type domain-containing protein</fullName>
    </recommendedName>
</protein>
<evidence type="ECO:0000313" key="5">
    <source>
        <dbReference type="EMBL" id="CAB9515677.1"/>
    </source>
</evidence>
<dbReference type="EMBL" id="CAICTM010000730">
    <property type="protein sequence ID" value="CAB9515677.1"/>
    <property type="molecule type" value="Genomic_DNA"/>
</dbReference>
<reference evidence="5" key="1">
    <citation type="submission" date="2020-06" db="EMBL/GenBank/DDBJ databases">
        <authorList>
            <consortium name="Plant Systems Biology data submission"/>
        </authorList>
    </citation>
    <scope>NUCLEOTIDE SEQUENCE</scope>
    <source>
        <strain evidence="5">D6</strain>
    </source>
</reference>
<sequence length="205" mass="23453">MVAGYCSKECQMMDWKTHKKQCKDMLIERVAAAVTRNFAEDPAVPNDIPRQFIVLPPDLTGYSKDVLLMIAIWDFEEIMATHVPRRVFDTVVGCIKLFFEKVKTPGSLVSEEEIADMCTDGTMLFKIGYPGVRLASQMEINSEDGNFALDFASQTQIPRGYQLDPRKMLGAPAHVISMWESAMDEFRRDNGEKDCDKPFWEERPW</sequence>
<dbReference type="InterPro" id="IPR002893">
    <property type="entry name" value="Znf_MYND"/>
</dbReference>
<evidence type="ECO:0000259" key="4">
    <source>
        <dbReference type="Pfam" id="PF01753"/>
    </source>
</evidence>
<comment type="caution">
    <text evidence="5">The sequence shown here is derived from an EMBL/GenBank/DDBJ whole genome shotgun (WGS) entry which is preliminary data.</text>
</comment>
<evidence type="ECO:0000313" key="6">
    <source>
        <dbReference type="Proteomes" id="UP001153069"/>
    </source>
</evidence>
<feature type="domain" description="MYND-type" evidence="4">
    <location>
        <begin position="3"/>
        <end position="22"/>
    </location>
</feature>
<keyword evidence="3" id="KW-0862">Zinc</keyword>
<dbReference type="Pfam" id="PF01753">
    <property type="entry name" value="zf-MYND"/>
    <property type="match status" value="1"/>
</dbReference>
<gene>
    <name evidence="5" type="ORF">SEMRO_731_G194240.1</name>
</gene>
<keyword evidence="1" id="KW-0479">Metal-binding</keyword>
<evidence type="ECO:0000256" key="3">
    <source>
        <dbReference type="ARBA" id="ARBA00022833"/>
    </source>
</evidence>